<proteinExistence type="predicted"/>
<organism evidence="2 3">
    <name type="scientific">candidate division WOR_3 bacterium SM1_77</name>
    <dbReference type="NCBI Taxonomy" id="1703778"/>
    <lineage>
        <taxon>Bacteria</taxon>
        <taxon>Bacteria division WOR-3</taxon>
    </lineage>
</organism>
<accession>A0A0S8K042</accession>
<evidence type="ECO:0000313" key="2">
    <source>
        <dbReference type="EMBL" id="KPL14764.1"/>
    </source>
</evidence>
<keyword evidence="1" id="KW-0732">Signal</keyword>
<dbReference type="Pfam" id="PF17957">
    <property type="entry name" value="Big_7"/>
    <property type="match status" value="1"/>
</dbReference>
<gene>
    <name evidence="2" type="ORF">AMJ74_02785</name>
</gene>
<comment type="caution">
    <text evidence="2">The sequence shown here is derived from an EMBL/GenBank/DDBJ whole genome shotgun (WGS) entry which is preliminary data.</text>
</comment>
<dbReference type="EMBL" id="LJVE01000036">
    <property type="protein sequence ID" value="KPL14764.1"/>
    <property type="molecule type" value="Genomic_DNA"/>
</dbReference>
<dbReference type="Gene3D" id="2.60.40.10">
    <property type="entry name" value="Immunoglobulins"/>
    <property type="match status" value="1"/>
</dbReference>
<feature type="signal peptide" evidence="1">
    <location>
        <begin position="1"/>
        <end position="22"/>
    </location>
</feature>
<reference evidence="2 3" key="1">
    <citation type="journal article" date="2015" name="Microbiome">
        <title>Genomic resolution of linkages in carbon, nitrogen, and sulfur cycling among widespread estuary sediment bacteria.</title>
        <authorList>
            <person name="Baker B.J."/>
            <person name="Lazar C.S."/>
            <person name="Teske A.P."/>
            <person name="Dick G.J."/>
        </authorList>
    </citation>
    <scope>NUCLEOTIDE SEQUENCE [LARGE SCALE GENOMIC DNA]</scope>
    <source>
        <strain evidence="2">SM1_77</strain>
    </source>
</reference>
<dbReference type="AlphaFoldDB" id="A0A0S8K042"/>
<name>A0A0S8K042_UNCW3</name>
<sequence length="315" mass="34996">MKVEKILAMALLLAVLTCGDEALEVSINYPDDEALVSGILRIVADASDNVVSVSFYTNDSCLGVAQAAPFVHIWNTFIFPDSSSHIIYAIAEDRKGNEVYSDSVSVLVYNGNVVFADDFEWYLPGTYPDAGWFEIWLGAGSNHTYVDSIVANKGIQSFRLRGLMNWVRTDGVELALHDIQQLTYETSLMIPSDEPTGALFGFFMLLNPQLGTIYNGVWFSQADSSIYARGAVEDSTGHTWTYDTWYSVKVTLSYAQLEMNVWVDNEQIVFGLPAVPRDWTDTFALATEYGKAGVVYYDDINIYETGDSVYSCPVP</sequence>
<evidence type="ECO:0008006" key="4">
    <source>
        <dbReference type="Google" id="ProtNLM"/>
    </source>
</evidence>
<evidence type="ECO:0000313" key="3">
    <source>
        <dbReference type="Proteomes" id="UP000050975"/>
    </source>
</evidence>
<protein>
    <recommendedName>
        <fullName evidence="4">GH16 domain-containing protein</fullName>
    </recommendedName>
</protein>
<evidence type="ECO:0000256" key="1">
    <source>
        <dbReference type="SAM" id="SignalP"/>
    </source>
</evidence>
<dbReference type="InterPro" id="IPR013783">
    <property type="entry name" value="Ig-like_fold"/>
</dbReference>
<feature type="chain" id="PRO_5006649372" description="GH16 domain-containing protein" evidence="1">
    <location>
        <begin position="23"/>
        <end position="315"/>
    </location>
</feature>
<dbReference type="Proteomes" id="UP000050975">
    <property type="component" value="Unassembled WGS sequence"/>
</dbReference>